<evidence type="ECO:0000256" key="3">
    <source>
        <dbReference type="ARBA" id="ARBA00022475"/>
    </source>
</evidence>
<dbReference type="RefSeq" id="WP_263372329.1">
    <property type="nucleotide sequence ID" value="NZ_JAGSYD010000004.1"/>
</dbReference>
<evidence type="ECO:0000256" key="2">
    <source>
        <dbReference type="ARBA" id="ARBA00006679"/>
    </source>
</evidence>
<feature type="transmembrane region" description="Helical" evidence="7">
    <location>
        <begin position="59"/>
        <end position="79"/>
    </location>
</feature>
<keyword evidence="6 7" id="KW-0472">Membrane</keyword>
<feature type="transmembrane region" description="Helical" evidence="7">
    <location>
        <begin position="86"/>
        <end position="104"/>
    </location>
</feature>
<keyword evidence="3" id="KW-1003">Cell membrane</keyword>
<gene>
    <name evidence="8" type="ORF">ACFQBQ_02060</name>
</gene>
<dbReference type="InterPro" id="IPR032808">
    <property type="entry name" value="DoxX"/>
</dbReference>
<keyword evidence="9" id="KW-1185">Reference proteome</keyword>
<evidence type="ECO:0000256" key="4">
    <source>
        <dbReference type="ARBA" id="ARBA00022692"/>
    </source>
</evidence>
<evidence type="ECO:0000256" key="5">
    <source>
        <dbReference type="ARBA" id="ARBA00022989"/>
    </source>
</evidence>
<dbReference type="Pfam" id="PF07681">
    <property type="entry name" value="DoxX"/>
    <property type="match status" value="1"/>
</dbReference>
<organism evidence="8 9">
    <name type="scientific">Granulicella cerasi</name>
    <dbReference type="NCBI Taxonomy" id="741063"/>
    <lineage>
        <taxon>Bacteria</taxon>
        <taxon>Pseudomonadati</taxon>
        <taxon>Acidobacteriota</taxon>
        <taxon>Terriglobia</taxon>
        <taxon>Terriglobales</taxon>
        <taxon>Acidobacteriaceae</taxon>
        <taxon>Granulicella</taxon>
    </lineage>
</organism>
<reference evidence="9" key="1">
    <citation type="journal article" date="2019" name="Int. J. Syst. Evol. Microbiol.">
        <title>The Global Catalogue of Microorganisms (GCM) 10K type strain sequencing project: providing services to taxonomists for standard genome sequencing and annotation.</title>
        <authorList>
            <consortium name="The Broad Institute Genomics Platform"/>
            <consortium name="The Broad Institute Genome Sequencing Center for Infectious Disease"/>
            <person name="Wu L."/>
            <person name="Ma J."/>
        </authorList>
    </citation>
    <scope>NUCLEOTIDE SEQUENCE [LARGE SCALE GENOMIC DNA]</scope>
    <source>
        <strain evidence="9">CGMCC 1.16026</strain>
    </source>
</reference>
<evidence type="ECO:0000313" key="8">
    <source>
        <dbReference type="EMBL" id="MFC6644395.1"/>
    </source>
</evidence>
<keyword evidence="5 7" id="KW-1133">Transmembrane helix</keyword>
<dbReference type="InterPro" id="IPR051907">
    <property type="entry name" value="DoxX-like_oxidoreductase"/>
</dbReference>
<feature type="transmembrane region" description="Helical" evidence="7">
    <location>
        <begin position="110"/>
        <end position="127"/>
    </location>
</feature>
<evidence type="ECO:0000313" key="9">
    <source>
        <dbReference type="Proteomes" id="UP001596391"/>
    </source>
</evidence>
<dbReference type="PANTHER" id="PTHR33452">
    <property type="entry name" value="OXIDOREDUCTASE CATD-RELATED"/>
    <property type="match status" value="1"/>
</dbReference>
<sequence length="141" mass="15913">MDTAPTTTEHRLSYALLRSFLGLDFFGHGYARIFTGTYLSGFATGMQKGMASAPLDPTLVLYLGYVIPCVELLLGLLLLVGLFTRWTLYAAFGLMFVLMFGVTMKQDWTAAGQQLFYGFLLAVLIFGRERFDRTWWGIRRA</sequence>
<dbReference type="Proteomes" id="UP001596391">
    <property type="component" value="Unassembled WGS sequence"/>
</dbReference>
<proteinExistence type="inferred from homology"/>
<evidence type="ECO:0000256" key="7">
    <source>
        <dbReference type="SAM" id="Phobius"/>
    </source>
</evidence>
<comment type="subcellular location">
    <subcellularLocation>
        <location evidence="1">Cell membrane</location>
        <topology evidence="1">Multi-pass membrane protein</topology>
    </subcellularLocation>
</comment>
<dbReference type="PANTHER" id="PTHR33452:SF1">
    <property type="entry name" value="INNER MEMBRANE PROTEIN YPHA-RELATED"/>
    <property type="match status" value="1"/>
</dbReference>
<protein>
    <submittedName>
        <fullName evidence="8">DoxX family membrane protein</fullName>
    </submittedName>
</protein>
<dbReference type="EMBL" id="JBHSWI010000001">
    <property type="protein sequence ID" value="MFC6644395.1"/>
    <property type="molecule type" value="Genomic_DNA"/>
</dbReference>
<comment type="caution">
    <text evidence="8">The sequence shown here is derived from an EMBL/GenBank/DDBJ whole genome shotgun (WGS) entry which is preliminary data.</text>
</comment>
<evidence type="ECO:0000256" key="1">
    <source>
        <dbReference type="ARBA" id="ARBA00004651"/>
    </source>
</evidence>
<accession>A0ABW1Z4B7</accession>
<keyword evidence="4 7" id="KW-0812">Transmembrane</keyword>
<evidence type="ECO:0000256" key="6">
    <source>
        <dbReference type="ARBA" id="ARBA00023136"/>
    </source>
</evidence>
<name>A0ABW1Z4B7_9BACT</name>
<comment type="similarity">
    <text evidence="2">Belongs to the DoxX family.</text>
</comment>